<gene>
    <name evidence="2" type="ORF">B0T14DRAFT_505012</name>
</gene>
<feature type="signal peptide" evidence="1">
    <location>
        <begin position="1"/>
        <end position="21"/>
    </location>
</feature>
<dbReference type="AlphaFoldDB" id="A0AA40CBX8"/>
<sequence length="105" mass="11506">MLCPTFWLLDVEALVISAAEAYLRSSSRLDVSPLLITALPKSCVQSCIYRERHHAWPSSHKLTGSGYLETISFKSPNTLSLSGTNNAEGFLGQNETKLGSVCLEF</sequence>
<proteinExistence type="predicted"/>
<evidence type="ECO:0000256" key="1">
    <source>
        <dbReference type="SAM" id="SignalP"/>
    </source>
</evidence>
<protein>
    <submittedName>
        <fullName evidence="2">Uncharacterized protein</fullName>
    </submittedName>
</protein>
<evidence type="ECO:0000313" key="3">
    <source>
        <dbReference type="Proteomes" id="UP001175000"/>
    </source>
</evidence>
<dbReference type="Proteomes" id="UP001175000">
    <property type="component" value="Unassembled WGS sequence"/>
</dbReference>
<feature type="chain" id="PRO_5041460333" evidence="1">
    <location>
        <begin position="22"/>
        <end position="105"/>
    </location>
</feature>
<keyword evidence="3" id="KW-1185">Reference proteome</keyword>
<keyword evidence="1" id="KW-0732">Signal</keyword>
<dbReference type="EMBL" id="JAULSU010000001">
    <property type="protein sequence ID" value="KAK0632737.1"/>
    <property type="molecule type" value="Genomic_DNA"/>
</dbReference>
<comment type="caution">
    <text evidence="2">The sequence shown here is derived from an EMBL/GenBank/DDBJ whole genome shotgun (WGS) entry which is preliminary data.</text>
</comment>
<name>A0AA40CBX8_9PEZI</name>
<reference evidence="2" key="1">
    <citation type="submission" date="2023-06" db="EMBL/GenBank/DDBJ databases">
        <title>Genome-scale phylogeny and comparative genomics of the fungal order Sordariales.</title>
        <authorList>
            <consortium name="Lawrence Berkeley National Laboratory"/>
            <person name="Hensen N."/>
            <person name="Bonometti L."/>
            <person name="Westerberg I."/>
            <person name="Brannstrom I.O."/>
            <person name="Guillou S."/>
            <person name="Cros-Aarteil S."/>
            <person name="Calhoun S."/>
            <person name="Haridas S."/>
            <person name="Kuo A."/>
            <person name="Mondo S."/>
            <person name="Pangilinan J."/>
            <person name="Riley R."/>
            <person name="Labutti K."/>
            <person name="Andreopoulos B."/>
            <person name="Lipzen A."/>
            <person name="Chen C."/>
            <person name="Yanf M."/>
            <person name="Daum C."/>
            <person name="Ng V."/>
            <person name="Clum A."/>
            <person name="Steindorff A."/>
            <person name="Ohm R."/>
            <person name="Martin F."/>
            <person name="Silar P."/>
            <person name="Natvig D."/>
            <person name="Lalanne C."/>
            <person name="Gautier V."/>
            <person name="Ament-Velasquez S.L."/>
            <person name="Kruys A."/>
            <person name="Hutchinson M.I."/>
            <person name="Powell A.J."/>
            <person name="Barry K."/>
            <person name="Miller A.N."/>
            <person name="Grigoriev I.V."/>
            <person name="Debuchy R."/>
            <person name="Gladieux P."/>
            <person name="Thoren M.H."/>
            <person name="Johannesson H."/>
        </authorList>
    </citation>
    <scope>NUCLEOTIDE SEQUENCE</scope>
    <source>
        <strain evidence="2">CBS 606.72</strain>
    </source>
</reference>
<accession>A0AA40CBX8</accession>
<evidence type="ECO:0000313" key="2">
    <source>
        <dbReference type="EMBL" id="KAK0632737.1"/>
    </source>
</evidence>
<organism evidence="2 3">
    <name type="scientific">Immersiella caudata</name>
    <dbReference type="NCBI Taxonomy" id="314043"/>
    <lineage>
        <taxon>Eukaryota</taxon>
        <taxon>Fungi</taxon>
        <taxon>Dikarya</taxon>
        <taxon>Ascomycota</taxon>
        <taxon>Pezizomycotina</taxon>
        <taxon>Sordariomycetes</taxon>
        <taxon>Sordariomycetidae</taxon>
        <taxon>Sordariales</taxon>
        <taxon>Lasiosphaeriaceae</taxon>
        <taxon>Immersiella</taxon>
    </lineage>
</organism>